<dbReference type="EMBL" id="GL437091">
    <property type="protein sequence ID" value="EFN71140.1"/>
    <property type="molecule type" value="Genomic_DNA"/>
</dbReference>
<dbReference type="Proteomes" id="UP000000311">
    <property type="component" value="Unassembled WGS sequence"/>
</dbReference>
<evidence type="ECO:0000313" key="2">
    <source>
        <dbReference type="Proteomes" id="UP000000311"/>
    </source>
</evidence>
<gene>
    <name evidence="1" type="ORF">EAG_10669</name>
</gene>
<protein>
    <submittedName>
        <fullName evidence="1">Uncharacterized protein</fullName>
    </submittedName>
</protein>
<keyword evidence="2" id="KW-1185">Reference proteome</keyword>
<feature type="non-terminal residue" evidence="1">
    <location>
        <position position="1"/>
    </location>
</feature>
<organism evidence="2">
    <name type="scientific">Camponotus floridanus</name>
    <name type="common">Florida carpenter ant</name>
    <dbReference type="NCBI Taxonomy" id="104421"/>
    <lineage>
        <taxon>Eukaryota</taxon>
        <taxon>Metazoa</taxon>
        <taxon>Ecdysozoa</taxon>
        <taxon>Arthropoda</taxon>
        <taxon>Hexapoda</taxon>
        <taxon>Insecta</taxon>
        <taxon>Pterygota</taxon>
        <taxon>Neoptera</taxon>
        <taxon>Endopterygota</taxon>
        <taxon>Hymenoptera</taxon>
        <taxon>Apocrita</taxon>
        <taxon>Aculeata</taxon>
        <taxon>Formicoidea</taxon>
        <taxon>Formicidae</taxon>
        <taxon>Formicinae</taxon>
        <taxon>Camponotus</taxon>
    </lineage>
</organism>
<reference evidence="1 2" key="1">
    <citation type="journal article" date="2010" name="Science">
        <title>Genomic comparison of the ants Camponotus floridanus and Harpegnathos saltator.</title>
        <authorList>
            <person name="Bonasio R."/>
            <person name="Zhang G."/>
            <person name="Ye C."/>
            <person name="Mutti N.S."/>
            <person name="Fang X."/>
            <person name="Qin N."/>
            <person name="Donahue G."/>
            <person name="Yang P."/>
            <person name="Li Q."/>
            <person name="Li C."/>
            <person name="Zhang P."/>
            <person name="Huang Z."/>
            <person name="Berger S.L."/>
            <person name="Reinberg D."/>
            <person name="Wang J."/>
            <person name="Liebig J."/>
        </authorList>
    </citation>
    <scope>NUCLEOTIDE SEQUENCE [LARGE SCALE GENOMIC DNA]</scope>
    <source>
        <strain evidence="2">C129</strain>
    </source>
</reference>
<proteinExistence type="predicted"/>
<accession>E2A5Z8</accession>
<dbReference type="InParanoid" id="E2A5Z8"/>
<dbReference type="AlphaFoldDB" id="E2A5Z8"/>
<sequence length="39" mass="4192">SGHGCFGTCTIRQSVSGRQGHHCEVDQDTAYHTSEECPA</sequence>
<name>E2A5Z8_CAMFO</name>
<evidence type="ECO:0000313" key="1">
    <source>
        <dbReference type="EMBL" id="EFN71140.1"/>
    </source>
</evidence>
<feature type="non-terminal residue" evidence="1">
    <location>
        <position position="39"/>
    </location>
</feature>